<sequence>MKDNNRNRKTNEQLAMNSVKKAVDGVYDLIMANALFMMFNLHILLFLLFYNPANIVLYYLYMALLSLNLLPSYSALVYAVSRKREGGKGIFSDFVKGYRKHFKSSFIIGLLGAVLITFTMYNALFFFISEMEVIFAVLQFQVFFLLIAVMATVPVMIYEEGALREVLSKTFKRFFKLMLTATAAVLILLLTVYLGRIVIVTLIFGFALAAIAQKTLYLRLLGQPDKKK</sequence>
<dbReference type="AlphaFoldDB" id="A0A939KKQ6"/>
<keyword evidence="3" id="KW-1185">Reference proteome</keyword>
<comment type="caution">
    <text evidence="2">The sequence shown here is derived from an EMBL/GenBank/DDBJ whole genome shotgun (WGS) entry which is preliminary data.</text>
</comment>
<feature type="transmembrane region" description="Helical" evidence="1">
    <location>
        <begin position="174"/>
        <end position="193"/>
    </location>
</feature>
<evidence type="ECO:0000256" key="1">
    <source>
        <dbReference type="SAM" id="Phobius"/>
    </source>
</evidence>
<gene>
    <name evidence="2" type="ORF">J3A84_15085</name>
</gene>
<keyword evidence="1" id="KW-0472">Membrane</keyword>
<reference evidence="2" key="1">
    <citation type="submission" date="2021-03" db="EMBL/GenBank/DDBJ databases">
        <title>Proteiniclasticum marinus sp. nov., isolated from tidal flat sediment.</title>
        <authorList>
            <person name="Namirimu T."/>
            <person name="Yang J.-A."/>
            <person name="Yang S.-H."/>
            <person name="Kim Y.-J."/>
            <person name="Kwon K.K."/>
        </authorList>
    </citation>
    <scope>NUCLEOTIDE SEQUENCE</scope>
    <source>
        <strain evidence="2">SCR006</strain>
    </source>
</reference>
<accession>A0A939KKQ6</accession>
<feature type="transmembrane region" description="Helical" evidence="1">
    <location>
        <begin position="106"/>
        <end position="128"/>
    </location>
</feature>
<dbReference type="RefSeq" id="WP_207600883.1">
    <property type="nucleotide sequence ID" value="NZ_JAFNJU010000021.1"/>
</dbReference>
<feature type="transmembrane region" description="Helical" evidence="1">
    <location>
        <begin position="134"/>
        <end position="153"/>
    </location>
</feature>
<keyword evidence="1" id="KW-0812">Transmembrane</keyword>
<keyword evidence="1" id="KW-1133">Transmembrane helix</keyword>
<evidence type="ECO:0000313" key="2">
    <source>
        <dbReference type="EMBL" id="MBO1266356.1"/>
    </source>
</evidence>
<name>A0A939KKQ6_9CLOT</name>
<organism evidence="2 3">
    <name type="scientific">Proteiniclasticum aestuarii</name>
    <dbReference type="NCBI Taxonomy" id="2817862"/>
    <lineage>
        <taxon>Bacteria</taxon>
        <taxon>Bacillati</taxon>
        <taxon>Bacillota</taxon>
        <taxon>Clostridia</taxon>
        <taxon>Eubacteriales</taxon>
        <taxon>Clostridiaceae</taxon>
        <taxon>Proteiniclasticum</taxon>
    </lineage>
</organism>
<feature type="transmembrane region" description="Helical" evidence="1">
    <location>
        <begin position="26"/>
        <end position="50"/>
    </location>
</feature>
<protein>
    <submittedName>
        <fullName evidence="2">DUF624 domain-containing protein</fullName>
    </submittedName>
</protein>
<evidence type="ECO:0000313" key="3">
    <source>
        <dbReference type="Proteomes" id="UP000664218"/>
    </source>
</evidence>
<proteinExistence type="predicted"/>
<feature type="transmembrane region" description="Helical" evidence="1">
    <location>
        <begin position="56"/>
        <end position="80"/>
    </location>
</feature>
<dbReference type="Proteomes" id="UP000664218">
    <property type="component" value="Unassembled WGS sequence"/>
</dbReference>
<feature type="transmembrane region" description="Helical" evidence="1">
    <location>
        <begin position="199"/>
        <end position="218"/>
    </location>
</feature>
<dbReference type="EMBL" id="JAFNJU010000021">
    <property type="protein sequence ID" value="MBO1266356.1"/>
    <property type="molecule type" value="Genomic_DNA"/>
</dbReference>